<dbReference type="Gene3D" id="3.40.50.300">
    <property type="entry name" value="P-loop containing nucleotide triphosphate hydrolases"/>
    <property type="match status" value="1"/>
</dbReference>
<dbReference type="RefSeq" id="WP_305169876.1">
    <property type="nucleotide sequence ID" value="NZ_JAUUUU010000002.1"/>
</dbReference>
<dbReference type="CDD" id="cd01673">
    <property type="entry name" value="dNK"/>
    <property type="match status" value="1"/>
</dbReference>
<evidence type="ECO:0000256" key="2">
    <source>
        <dbReference type="PIRSR" id="PIRSR000705-3"/>
    </source>
</evidence>
<dbReference type="EMBL" id="JAUUUU010000002">
    <property type="protein sequence ID" value="MDP1520308.1"/>
    <property type="molecule type" value="Genomic_DNA"/>
</dbReference>
<reference evidence="4" key="1">
    <citation type="journal article" date="2010" name="Int. J. Syst. Evol. Microbiol.">
        <title>Porticoccus litoralis gen. nov., sp. nov., a gammaproteobacterium isolated from the Yellow Sea.</title>
        <authorList>
            <person name="Oh H.M."/>
            <person name="Kim H."/>
            <person name="Kim K.M."/>
            <person name="Min G.S."/>
            <person name="Cho J.C."/>
        </authorList>
    </citation>
    <scope>NUCLEOTIDE SEQUENCE</scope>
    <source>
        <strain evidence="4">DSM 25064</strain>
    </source>
</reference>
<dbReference type="PANTHER" id="PTHR10513:SF46">
    <property type="entry name" value="DEOXYGUANOSINE KINASE"/>
    <property type="match status" value="1"/>
</dbReference>
<evidence type="ECO:0000259" key="3">
    <source>
        <dbReference type="Pfam" id="PF01712"/>
    </source>
</evidence>
<dbReference type="PANTHER" id="PTHR10513">
    <property type="entry name" value="DEOXYNUCLEOSIDE KINASE"/>
    <property type="match status" value="1"/>
</dbReference>
<dbReference type="PIRSF" id="PIRSF000705">
    <property type="entry name" value="DNK"/>
    <property type="match status" value="1"/>
</dbReference>
<feature type="binding site" evidence="2">
    <location>
        <begin position="25"/>
        <end position="33"/>
    </location>
    <ligand>
        <name>ATP</name>
        <dbReference type="ChEBI" id="CHEBI:30616"/>
    </ligand>
</feature>
<protein>
    <submittedName>
        <fullName evidence="4">Deoxynucleoside kinase</fullName>
        <ecNumber evidence="4">2.7.1.-</ecNumber>
    </submittedName>
</protein>
<dbReference type="SUPFAM" id="SSF52540">
    <property type="entry name" value="P-loop containing nucleoside triphosphate hydrolases"/>
    <property type="match status" value="1"/>
</dbReference>
<dbReference type="GO" id="GO:0005737">
    <property type="term" value="C:cytoplasm"/>
    <property type="evidence" value="ECO:0007669"/>
    <property type="project" value="TreeGrafter"/>
</dbReference>
<dbReference type="Proteomes" id="UP001178354">
    <property type="component" value="Unassembled WGS sequence"/>
</dbReference>
<dbReference type="InterPro" id="IPR002624">
    <property type="entry name" value="DCK/DGK"/>
</dbReference>
<keyword evidence="5" id="KW-1185">Reference proteome</keyword>
<dbReference type="GO" id="GO:0019136">
    <property type="term" value="F:deoxynucleoside kinase activity"/>
    <property type="evidence" value="ECO:0007669"/>
    <property type="project" value="InterPro"/>
</dbReference>
<organism evidence="4 5">
    <name type="scientific">Porticoccus litoralis</name>
    <dbReference type="NCBI Taxonomy" id="434086"/>
    <lineage>
        <taxon>Bacteria</taxon>
        <taxon>Pseudomonadati</taxon>
        <taxon>Pseudomonadota</taxon>
        <taxon>Gammaproteobacteria</taxon>
        <taxon>Cellvibrionales</taxon>
        <taxon>Porticoccaceae</taxon>
        <taxon>Porticoccus</taxon>
    </lineage>
</organism>
<feature type="binding site" evidence="2">
    <location>
        <begin position="151"/>
        <end position="155"/>
    </location>
    <ligand>
        <name>ATP</name>
        <dbReference type="ChEBI" id="CHEBI:30616"/>
    </ligand>
</feature>
<dbReference type="InterPro" id="IPR027417">
    <property type="entry name" value="P-loop_NTPase"/>
</dbReference>
<keyword evidence="4" id="KW-0418">Kinase</keyword>
<dbReference type="InterPro" id="IPR050566">
    <property type="entry name" value="Deoxyribonucleoside_kinase"/>
</dbReference>
<feature type="domain" description="Deoxynucleoside kinase" evidence="3">
    <location>
        <begin position="21"/>
        <end position="210"/>
    </location>
</feature>
<evidence type="ECO:0000256" key="1">
    <source>
        <dbReference type="PIRSR" id="PIRSR000705-1"/>
    </source>
</evidence>
<evidence type="ECO:0000313" key="4">
    <source>
        <dbReference type="EMBL" id="MDP1520308.1"/>
    </source>
</evidence>
<sequence length="227" mass="26421">MEQLANDLDLALEDYKLPGFIAVEGPIGVGKTTLAKRLASSFNYETLLEQAEQNPFLERFYEDPRSGALPTQLHFLFQRTKQIQELRQGDIFQQVRVADFLIDKDQLFAQVTLDDDELKLYQTVYQQLTIDAPKPDLVIYLQAPTEVLLERIQRRGIEIEQSIEARYLEQLNEAYTRFFYYYDDAPLLIVNATDIDLSSNEEDYQNLVSYMLNIKSGRHYYNPQASL</sequence>
<name>A0AAW8B1S4_9GAMM</name>
<accession>A0AAW8B1S4</accession>
<keyword evidence="2" id="KW-0547">Nucleotide-binding</keyword>
<gene>
    <name evidence="4" type="ORF">Q8A57_04930</name>
</gene>
<keyword evidence="2" id="KW-0067">ATP-binding</keyword>
<dbReference type="GO" id="GO:0005524">
    <property type="term" value="F:ATP binding"/>
    <property type="evidence" value="ECO:0007669"/>
    <property type="project" value="UniProtKB-KW"/>
</dbReference>
<comment type="caution">
    <text evidence="4">The sequence shown here is derived from an EMBL/GenBank/DDBJ whole genome shotgun (WGS) entry which is preliminary data.</text>
</comment>
<feature type="active site" description="Proton acceptor" evidence="1">
    <location>
        <position position="99"/>
    </location>
</feature>
<dbReference type="EC" id="2.7.1.-" evidence="4"/>
<evidence type="ECO:0000313" key="5">
    <source>
        <dbReference type="Proteomes" id="UP001178354"/>
    </source>
</evidence>
<dbReference type="InterPro" id="IPR031314">
    <property type="entry name" value="DNK_dom"/>
</dbReference>
<dbReference type="AlphaFoldDB" id="A0AAW8B1S4"/>
<proteinExistence type="predicted"/>
<reference evidence="4" key="2">
    <citation type="submission" date="2023-08" db="EMBL/GenBank/DDBJ databases">
        <authorList>
            <person name="Luo J."/>
        </authorList>
    </citation>
    <scope>NUCLEOTIDE SEQUENCE</scope>
    <source>
        <strain evidence="4">DSM 25064</strain>
    </source>
</reference>
<dbReference type="Pfam" id="PF01712">
    <property type="entry name" value="dNK"/>
    <property type="match status" value="1"/>
</dbReference>
<keyword evidence="4" id="KW-0808">Transferase</keyword>